<reference evidence="5 6" key="1">
    <citation type="submission" date="2020-08" db="EMBL/GenBank/DDBJ databases">
        <title>A Genomic Blueprint of the Chicken Gut Microbiome.</title>
        <authorList>
            <person name="Gilroy R."/>
            <person name="Ravi A."/>
            <person name="Getino M."/>
            <person name="Pursley I."/>
            <person name="Horton D.L."/>
            <person name="Alikhan N.-F."/>
            <person name="Baker D."/>
            <person name="Gharbi K."/>
            <person name="Hall N."/>
            <person name="Watson M."/>
            <person name="Adriaenssens E.M."/>
            <person name="Foster-Nyarko E."/>
            <person name="Jarju S."/>
            <person name="Secka A."/>
            <person name="Antonio M."/>
            <person name="Oren A."/>
            <person name="Chaudhuri R."/>
            <person name="La Ragione R.M."/>
            <person name="Hildebrand F."/>
            <person name="Pallen M.J."/>
        </authorList>
    </citation>
    <scope>NUCLEOTIDE SEQUENCE [LARGE SCALE GENOMIC DNA]</scope>
    <source>
        <strain evidence="5 6">Sa5YUA1</strain>
    </source>
</reference>
<dbReference type="Pfam" id="PF00535">
    <property type="entry name" value="Glycos_transf_2"/>
    <property type="match status" value="1"/>
</dbReference>
<feature type="domain" description="Glycosyltransferase 2-like" evidence="4">
    <location>
        <begin position="6"/>
        <end position="135"/>
    </location>
</feature>
<evidence type="ECO:0000256" key="1">
    <source>
        <dbReference type="ARBA" id="ARBA00006739"/>
    </source>
</evidence>
<keyword evidence="3" id="KW-0808">Transferase</keyword>
<evidence type="ECO:0000313" key="6">
    <source>
        <dbReference type="Proteomes" id="UP000657931"/>
    </source>
</evidence>
<sequence length="359" mass="42331">MKAIISIIVPIYNMEKYVERCLHSLLTQTFKGIEIIAVNDGSTDRTGDILSKYQEKDKRVKVFYQENKGVSEARNLGLKHVIGEYIGFVDPDDWVHQEMYEVLYGALQREQVDIAMCRYTRAYQHFSKEKYFHHLKEKPYRGEAYKEQIVRRLVGPIKEEVSDPSMLDAMGTVWSKLYRRNLLTEQPILFTDLHHIGSNEDTLFNMKVMSLADSFVYVDRPLYHYWKENEHSQTSEYRSDLFQLWQQLYEEMNHCLKAYSFSRHAQTALNNRICLNMIGLGLNILASKNQLTMREKINEIDIILSAPIVREAFKGLDISYFPFVWKVFFVCARSRSASCVYYMLTMIDRLRKKRWGGRS</sequence>
<dbReference type="SUPFAM" id="SSF53448">
    <property type="entry name" value="Nucleotide-diphospho-sugar transferases"/>
    <property type="match status" value="1"/>
</dbReference>
<dbReference type="PANTHER" id="PTHR22916">
    <property type="entry name" value="GLYCOSYLTRANSFERASE"/>
    <property type="match status" value="1"/>
</dbReference>
<evidence type="ECO:0000256" key="2">
    <source>
        <dbReference type="ARBA" id="ARBA00022676"/>
    </source>
</evidence>
<evidence type="ECO:0000313" key="5">
    <source>
        <dbReference type="EMBL" id="MBD7939097.1"/>
    </source>
</evidence>
<dbReference type="CDD" id="cd00761">
    <property type="entry name" value="Glyco_tranf_GTA_type"/>
    <property type="match status" value="1"/>
</dbReference>
<comment type="similarity">
    <text evidence="1">Belongs to the glycosyltransferase 2 family.</text>
</comment>
<comment type="caution">
    <text evidence="5">The sequence shown here is derived from an EMBL/GenBank/DDBJ whole genome shotgun (WGS) entry which is preliminary data.</text>
</comment>
<proteinExistence type="inferred from homology"/>
<dbReference type="PANTHER" id="PTHR22916:SF51">
    <property type="entry name" value="GLYCOSYLTRANSFERASE EPSH-RELATED"/>
    <property type="match status" value="1"/>
</dbReference>
<dbReference type="RefSeq" id="WP_191816800.1">
    <property type="nucleotide sequence ID" value="NZ_JACSQT010000012.1"/>
</dbReference>
<accession>A0ABR8QV05</accession>
<dbReference type="Proteomes" id="UP000657931">
    <property type="component" value="Unassembled WGS sequence"/>
</dbReference>
<protein>
    <submittedName>
        <fullName evidence="5">Glycosyltransferase</fullName>
    </submittedName>
</protein>
<gene>
    <name evidence="5" type="ORF">H9655_18835</name>
</gene>
<dbReference type="Gene3D" id="3.90.550.10">
    <property type="entry name" value="Spore Coat Polysaccharide Biosynthesis Protein SpsA, Chain A"/>
    <property type="match status" value="1"/>
</dbReference>
<dbReference type="InterPro" id="IPR029044">
    <property type="entry name" value="Nucleotide-diphossugar_trans"/>
</dbReference>
<evidence type="ECO:0000259" key="4">
    <source>
        <dbReference type="Pfam" id="PF00535"/>
    </source>
</evidence>
<dbReference type="EMBL" id="JACSQT010000012">
    <property type="protein sequence ID" value="MBD7939097.1"/>
    <property type="molecule type" value="Genomic_DNA"/>
</dbReference>
<keyword evidence="6" id="KW-1185">Reference proteome</keyword>
<dbReference type="InterPro" id="IPR001173">
    <property type="entry name" value="Glyco_trans_2-like"/>
</dbReference>
<evidence type="ECO:0000256" key="3">
    <source>
        <dbReference type="ARBA" id="ARBA00022679"/>
    </source>
</evidence>
<organism evidence="5 6">
    <name type="scientific">Cytobacillus stercorigallinarum</name>
    <dbReference type="NCBI Taxonomy" id="2762240"/>
    <lineage>
        <taxon>Bacteria</taxon>
        <taxon>Bacillati</taxon>
        <taxon>Bacillota</taxon>
        <taxon>Bacilli</taxon>
        <taxon>Bacillales</taxon>
        <taxon>Bacillaceae</taxon>
        <taxon>Cytobacillus</taxon>
    </lineage>
</organism>
<keyword evidence="2" id="KW-0328">Glycosyltransferase</keyword>
<name>A0ABR8QV05_9BACI</name>